<organism evidence="4 5">
    <name type="scientific">Fluviicoccus keumensis</name>
    <dbReference type="NCBI Taxonomy" id="1435465"/>
    <lineage>
        <taxon>Bacteria</taxon>
        <taxon>Pseudomonadati</taxon>
        <taxon>Pseudomonadota</taxon>
        <taxon>Gammaproteobacteria</taxon>
        <taxon>Moraxellales</taxon>
        <taxon>Moraxellaceae</taxon>
        <taxon>Fluviicoccus</taxon>
    </lineage>
</organism>
<feature type="domain" description="Flavodoxin-like fold" evidence="3">
    <location>
        <begin position="1"/>
        <end position="208"/>
    </location>
</feature>
<proteinExistence type="inferred from homology"/>
<comment type="caution">
    <text evidence="4">The sequence shown here is derived from an EMBL/GenBank/DDBJ whole genome shotgun (WGS) entry which is preliminary data.</text>
</comment>
<dbReference type="AlphaFoldDB" id="A0A4Q7YE40"/>
<dbReference type="SUPFAM" id="SSF52218">
    <property type="entry name" value="Flavoproteins"/>
    <property type="match status" value="1"/>
</dbReference>
<dbReference type="GO" id="GO:0005829">
    <property type="term" value="C:cytosol"/>
    <property type="evidence" value="ECO:0007669"/>
    <property type="project" value="TreeGrafter"/>
</dbReference>
<reference evidence="4 5" key="1">
    <citation type="submission" date="2019-02" db="EMBL/GenBank/DDBJ databases">
        <title>Genomic Encyclopedia of Type Strains, Phase IV (KMG-IV): sequencing the most valuable type-strain genomes for metagenomic binning, comparative biology and taxonomic classification.</title>
        <authorList>
            <person name="Goeker M."/>
        </authorList>
    </citation>
    <scope>NUCLEOTIDE SEQUENCE [LARGE SCALE GENOMIC DNA]</scope>
    <source>
        <strain evidence="4 5">DSM 105135</strain>
    </source>
</reference>
<name>A0A4Q7YE40_9GAMM</name>
<dbReference type="Proteomes" id="UP000292423">
    <property type="component" value="Unassembled WGS sequence"/>
</dbReference>
<gene>
    <name evidence="4" type="ORF">EV700_3343</name>
</gene>
<comment type="similarity">
    <text evidence="1">Belongs to the NAD(P)H dehydrogenase (quinone) family.</text>
</comment>
<dbReference type="PANTHER" id="PTHR10204:SF34">
    <property type="entry name" value="NAD(P)H DEHYDROGENASE [QUINONE] 1 ISOFORM 1"/>
    <property type="match status" value="1"/>
</dbReference>
<accession>A0A4Q7YE40</accession>
<dbReference type="Pfam" id="PF02525">
    <property type="entry name" value="Flavodoxin_2"/>
    <property type="match status" value="1"/>
</dbReference>
<evidence type="ECO:0000313" key="4">
    <source>
        <dbReference type="EMBL" id="RZU35390.1"/>
    </source>
</evidence>
<dbReference type="GO" id="GO:0003955">
    <property type="term" value="F:NAD(P)H dehydrogenase (quinone) activity"/>
    <property type="evidence" value="ECO:0007669"/>
    <property type="project" value="TreeGrafter"/>
</dbReference>
<dbReference type="Gene3D" id="3.40.50.360">
    <property type="match status" value="1"/>
</dbReference>
<dbReference type="PANTHER" id="PTHR10204">
    <property type="entry name" value="NAD P H OXIDOREDUCTASE-RELATED"/>
    <property type="match status" value="1"/>
</dbReference>
<keyword evidence="5" id="KW-1185">Reference proteome</keyword>
<dbReference type="EMBL" id="SHKX01000018">
    <property type="protein sequence ID" value="RZU35390.1"/>
    <property type="molecule type" value="Genomic_DNA"/>
</dbReference>
<dbReference type="InterPro" id="IPR003680">
    <property type="entry name" value="Flavodoxin_fold"/>
</dbReference>
<evidence type="ECO:0000256" key="1">
    <source>
        <dbReference type="ARBA" id="ARBA00006252"/>
    </source>
</evidence>
<protein>
    <submittedName>
        <fullName evidence="4">NAD(P)H dehydrogenase (Quinone)</fullName>
    </submittedName>
</protein>
<dbReference type="RefSeq" id="WP_130415929.1">
    <property type="nucleotide sequence ID" value="NZ_SHKX01000018.1"/>
</dbReference>
<evidence type="ECO:0000256" key="2">
    <source>
        <dbReference type="ARBA" id="ARBA00023002"/>
    </source>
</evidence>
<dbReference type="InterPro" id="IPR051545">
    <property type="entry name" value="NAD(P)H_dehydrogenase_qn"/>
</dbReference>
<keyword evidence="2" id="KW-0560">Oxidoreductase</keyword>
<evidence type="ECO:0000259" key="3">
    <source>
        <dbReference type="Pfam" id="PF02525"/>
    </source>
</evidence>
<dbReference type="FunFam" id="3.40.50.360:FF:000054">
    <property type="entry name" value="NAD(P)H dehydrogenase, quinone 1"/>
    <property type="match status" value="1"/>
</dbReference>
<sequence>MNVLIVHAHPEPQSFNTAMKSLAAETLTAAGHTVEVSDLYAMGWNPVASDADFSGRKNPEYMTYALEQRHGYESGSIAPDIAAEIEKLKRADLVIFNFPLFWFSVPAMMKGWFDRVLVSGLCYGGMRFYDQGGLKGKKALVTLTLGGREHMFGPEAIHGELVDGMLRPILRGTLAYTGMTVLPPFIGYHIPYLKPEARAQILEEYKAYLGRLDELEPLRFPRMEEFDAKLFPLPKG</sequence>
<dbReference type="OrthoDB" id="9798454at2"/>
<evidence type="ECO:0000313" key="5">
    <source>
        <dbReference type="Proteomes" id="UP000292423"/>
    </source>
</evidence>
<dbReference type="InterPro" id="IPR029039">
    <property type="entry name" value="Flavoprotein-like_sf"/>
</dbReference>